<sequence length="214" mass="24207">MSKIIFSICLIVFSPLILVGKSQTCDSCQVSVSDYYKNLEKDLKKSLKLLEDTKKAFETYKEEQSKEVDGLYYKLDSLSQREQFSYFYNSHVGTRFRHMAWLAFALPLGLLIGAFFLGKRIAPNFDFKRALSEIKIINNKDHEIESTSRLIAFLSGAIAIVLSLTIIVFTLFIYLTTGIMTEFDVLVDPLLALGIGVVPYSINRVTGAFKNNNT</sequence>
<dbReference type="RefSeq" id="WP_069835916.1">
    <property type="nucleotide sequence ID" value="NZ_MDGQ01000005.1"/>
</dbReference>
<dbReference type="AlphaFoldDB" id="A0A1E5SZ70"/>
<comment type="caution">
    <text evidence="3">The sequence shown here is derived from an EMBL/GenBank/DDBJ whole genome shotgun (WGS) entry which is preliminary data.</text>
</comment>
<protein>
    <submittedName>
        <fullName evidence="3">Uncharacterized protein</fullName>
    </submittedName>
</protein>
<dbReference type="EMBL" id="MDGQ01000005">
    <property type="protein sequence ID" value="OEK04411.1"/>
    <property type="molecule type" value="Genomic_DNA"/>
</dbReference>
<keyword evidence="2" id="KW-1133">Transmembrane helix</keyword>
<accession>A0A1E5SZ70</accession>
<gene>
    <name evidence="3" type="ORF">BFP71_13100</name>
</gene>
<evidence type="ECO:0000256" key="1">
    <source>
        <dbReference type="SAM" id="Coils"/>
    </source>
</evidence>
<reference evidence="3 4" key="1">
    <citation type="submission" date="2016-08" db="EMBL/GenBank/DDBJ databases">
        <title>Draft genome of Fabibacter sp. strain SK-8.</title>
        <authorList>
            <person name="Wong S.-K."/>
            <person name="Hamasaki K."/>
            <person name="Yoshizawa S."/>
        </authorList>
    </citation>
    <scope>NUCLEOTIDE SEQUENCE [LARGE SCALE GENOMIC DNA]</scope>
    <source>
        <strain evidence="3 4">SK-8</strain>
    </source>
</reference>
<proteinExistence type="predicted"/>
<feature type="transmembrane region" description="Helical" evidence="2">
    <location>
        <begin position="185"/>
        <end position="202"/>
    </location>
</feature>
<name>A0A1E5SZ70_9BACT</name>
<keyword evidence="2" id="KW-0472">Membrane</keyword>
<organism evidence="3 4">
    <name type="scientific">Roseivirga misakiensis</name>
    <dbReference type="NCBI Taxonomy" id="1563681"/>
    <lineage>
        <taxon>Bacteria</taxon>
        <taxon>Pseudomonadati</taxon>
        <taxon>Bacteroidota</taxon>
        <taxon>Cytophagia</taxon>
        <taxon>Cytophagales</taxon>
        <taxon>Roseivirgaceae</taxon>
        <taxon>Roseivirga</taxon>
    </lineage>
</organism>
<keyword evidence="4" id="KW-1185">Reference proteome</keyword>
<keyword evidence="2" id="KW-0812">Transmembrane</keyword>
<dbReference type="Proteomes" id="UP000095552">
    <property type="component" value="Unassembled WGS sequence"/>
</dbReference>
<dbReference type="STRING" id="1563681.BFP71_13100"/>
<feature type="coiled-coil region" evidence="1">
    <location>
        <begin position="36"/>
        <end position="63"/>
    </location>
</feature>
<feature type="transmembrane region" description="Helical" evidence="2">
    <location>
        <begin position="150"/>
        <end position="173"/>
    </location>
</feature>
<keyword evidence="1" id="KW-0175">Coiled coil</keyword>
<evidence type="ECO:0000313" key="3">
    <source>
        <dbReference type="EMBL" id="OEK04411.1"/>
    </source>
</evidence>
<evidence type="ECO:0000313" key="4">
    <source>
        <dbReference type="Proteomes" id="UP000095552"/>
    </source>
</evidence>
<feature type="transmembrane region" description="Helical" evidence="2">
    <location>
        <begin position="99"/>
        <end position="118"/>
    </location>
</feature>
<evidence type="ECO:0000256" key="2">
    <source>
        <dbReference type="SAM" id="Phobius"/>
    </source>
</evidence>